<evidence type="ECO:0000313" key="1">
    <source>
        <dbReference type="EMBL" id="PVH39417.1"/>
    </source>
</evidence>
<gene>
    <name evidence="1" type="ORF">PAHAL_5G496700</name>
</gene>
<sequence length="126" mass="14396">MQPSGQCPSCLDEEDCFHLFITCPRSVSFWNYYGLDVSSLAQSFGVEQLWLVNPLQEVSSRINSTVLTCILWNIWKCRNMKVFRHEDETNLVISKCCSEDLALCSHRCSSSSDKMKLVVWSSFSPS</sequence>
<dbReference type="Gramene" id="PVH39417">
    <property type="protein sequence ID" value="PVH39417"/>
    <property type="gene ID" value="PAHAL_5G496700"/>
</dbReference>
<protein>
    <recommendedName>
        <fullName evidence="2">Reverse transcriptase zinc-binding domain-containing protein</fullName>
    </recommendedName>
</protein>
<evidence type="ECO:0008006" key="2">
    <source>
        <dbReference type="Google" id="ProtNLM"/>
    </source>
</evidence>
<dbReference type="AlphaFoldDB" id="A0A2T8IP19"/>
<accession>A0A2T8IP19</accession>
<dbReference type="Proteomes" id="UP000243499">
    <property type="component" value="Chromosome 5"/>
</dbReference>
<proteinExistence type="predicted"/>
<dbReference type="EMBL" id="CM008050">
    <property type="protein sequence ID" value="PVH39417.1"/>
    <property type="molecule type" value="Genomic_DNA"/>
</dbReference>
<reference evidence="1" key="1">
    <citation type="submission" date="2018-04" db="EMBL/GenBank/DDBJ databases">
        <title>WGS assembly of Panicum hallii.</title>
        <authorList>
            <person name="Lovell J."/>
            <person name="Jenkins J."/>
            <person name="Lowry D."/>
            <person name="Mamidi S."/>
            <person name="Sreedasyam A."/>
            <person name="Weng X."/>
            <person name="Barry K."/>
            <person name="Bonette J."/>
            <person name="Campitelli B."/>
            <person name="Daum C."/>
            <person name="Gordon S."/>
            <person name="Gould B."/>
            <person name="Lipzen A."/>
            <person name="Macqueen A."/>
            <person name="Palacio-Mejia J."/>
            <person name="Plott C."/>
            <person name="Shakirov E."/>
            <person name="Shu S."/>
            <person name="Yoshinaga Y."/>
            <person name="Zane M."/>
            <person name="Rokhsar D."/>
            <person name="Grimwood J."/>
            <person name="Schmutz J."/>
            <person name="Juenger T."/>
        </authorList>
    </citation>
    <scope>NUCLEOTIDE SEQUENCE [LARGE SCALE GENOMIC DNA]</scope>
    <source>
        <strain evidence="1">FIL2</strain>
    </source>
</reference>
<name>A0A2T8IP19_9POAL</name>
<organism evidence="1">
    <name type="scientific">Panicum hallii</name>
    <dbReference type="NCBI Taxonomy" id="206008"/>
    <lineage>
        <taxon>Eukaryota</taxon>
        <taxon>Viridiplantae</taxon>
        <taxon>Streptophyta</taxon>
        <taxon>Embryophyta</taxon>
        <taxon>Tracheophyta</taxon>
        <taxon>Spermatophyta</taxon>
        <taxon>Magnoliopsida</taxon>
        <taxon>Liliopsida</taxon>
        <taxon>Poales</taxon>
        <taxon>Poaceae</taxon>
        <taxon>PACMAD clade</taxon>
        <taxon>Panicoideae</taxon>
        <taxon>Panicodae</taxon>
        <taxon>Paniceae</taxon>
        <taxon>Panicinae</taxon>
        <taxon>Panicum</taxon>
        <taxon>Panicum sect. Panicum</taxon>
    </lineage>
</organism>